<dbReference type="Pfam" id="PF00494">
    <property type="entry name" value="SQS_PSY"/>
    <property type="match status" value="1"/>
</dbReference>
<dbReference type="RefSeq" id="WP_011414201.1">
    <property type="nucleotide sequence ID" value="NC_007722.1"/>
</dbReference>
<keyword evidence="2" id="KW-1185">Reference proteome</keyword>
<dbReference type="InterPro" id="IPR002060">
    <property type="entry name" value="Squ/phyt_synthse"/>
</dbReference>
<dbReference type="AlphaFoldDB" id="Q2NAC6"/>
<dbReference type="KEGG" id="eli:ELI_06365"/>
<dbReference type="Proteomes" id="UP000008808">
    <property type="component" value="Chromosome"/>
</dbReference>
<dbReference type="EMBL" id="CP000157">
    <property type="protein sequence ID" value="ABC63365.1"/>
    <property type="molecule type" value="Genomic_DNA"/>
</dbReference>
<dbReference type="HOGENOM" id="CLU_1288211_0_0_5"/>
<reference evidence="2" key="1">
    <citation type="journal article" date="2009" name="J. Bacteriol.">
        <title>Complete genome sequence of Erythrobacter litoralis HTCC2594.</title>
        <authorList>
            <person name="Oh H.M."/>
            <person name="Giovannoni S.J."/>
            <person name="Ferriera S."/>
            <person name="Johnson J."/>
            <person name="Cho J.C."/>
        </authorList>
    </citation>
    <scope>NUCLEOTIDE SEQUENCE [LARGE SCALE GENOMIC DNA]</scope>
    <source>
        <strain evidence="2">HTCC2594</strain>
    </source>
</reference>
<evidence type="ECO:0008006" key="3">
    <source>
        <dbReference type="Google" id="ProtNLM"/>
    </source>
</evidence>
<dbReference type="STRING" id="314225.ELI_06365"/>
<evidence type="ECO:0000313" key="2">
    <source>
        <dbReference type="Proteomes" id="UP000008808"/>
    </source>
</evidence>
<protein>
    <recommendedName>
        <fullName evidence="3">Phytoene synthase</fullName>
    </recommendedName>
</protein>
<sequence>MSAEDIEQLPVVYRLALAYAPAAAKPASLALLALDTRLARIGAQASEPMIAQLKLAWWRDQFARAPAEWPKGEPLLGTLRDLGFHGADLAALVDGWEVVTVSENIGSGEAKALADGRASAWAALAKIAGEAPSGAEQKAAKAWSAGELAVEAEDHGKSGSIPRSLRALAVLAALGRRASMGRRPMLEGPAAMLLAMRVGIFGR</sequence>
<accession>Q2NAC6</accession>
<dbReference type="eggNOG" id="COG1562">
    <property type="taxonomic scope" value="Bacteria"/>
</dbReference>
<gene>
    <name evidence="1" type="ordered locus">ELI_06365</name>
</gene>
<evidence type="ECO:0000313" key="1">
    <source>
        <dbReference type="EMBL" id="ABC63365.1"/>
    </source>
</evidence>
<name>Q2NAC6_ERYLH</name>
<proteinExistence type="predicted"/>
<organism evidence="1 2">
    <name type="scientific">Erythrobacter litoralis (strain HTCC2594)</name>
    <dbReference type="NCBI Taxonomy" id="314225"/>
    <lineage>
        <taxon>Bacteria</taxon>
        <taxon>Pseudomonadati</taxon>
        <taxon>Pseudomonadota</taxon>
        <taxon>Alphaproteobacteria</taxon>
        <taxon>Sphingomonadales</taxon>
        <taxon>Erythrobacteraceae</taxon>
        <taxon>Erythrobacter/Porphyrobacter group</taxon>
        <taxon>Erythrobacter</taxon>
    </lineage>
</organism>